<evidence type="ECO:0000256" key="1">
    <source>
        <dbReference type="ARBA" id="ARBA00009441"/>
    </source>
</evidence>
<accession>A0A1M4W3P8</accession>
<dbReference type="GO" id="GO:0005524">
    <property type="term" value="F:ATP binding"/>
    <property type="evidence" value="ECO:0007669"/>
    <property type="project" value="UniProtKB-KW"/>
</dbReference>
<evidence type="ECO:0000256" key="6">
    <source>
        <dbReference type="ARBA" id="ARBA00023204"/>
    </source>
</evidence>
<evidence type="ECO:0000256" key="9">
    <source>
        <dbReference type="SAM" id="Coils"/>
    </source>
</evidence>
<feature type="coiled-coil region" evidence="9">
    <location>
        <begin position="168"/>
        <end position="195"/>
    </location>
</feature>
<evidence type="ECO:0000256" key="4">
    <source>
        <dbReference type="ARBA" id="ARBA00022763"/>
    </source>
</evidence>
<dbReference type="PIRSF" id="PIRSF003128">
    <property type="entry name" value="RecN"/>
    <property type="match status" value="1"/>
</dbReference>
<name>A0A1M4W3P8_9FIRM</name>
<evidence type="ECO:0000256" key="3">
    <source>
        <dbReference type="ARBA" id="ARBA00022741"/>
    </source>
</evidence>
<keyword evidence="5" id="KW-0067">ATP-binding</keyword>
<evidence type="ECO:0000313" key="12">
    <source>
        <dbReference type="Proteomes" id="UP000184404"/>
    </source>
</evidence>
<organism evidence="11 12">
    <name type="scientific">Schwartzia succinivorans DSM 10502</name>
    <dbReference type="NCBI Taxonomy" id="1123243"/>
    <lineage>
        <taxon>Bacteria</taxon>
        <taxon>Bacillati</taxon>
        <taxon>Bacillota</taxon>
        <taxon>Negativicutes</taxon>
        <taxon>Selenomonadales</taxon>
        <taxon>Selenomonadaceae</taxon>
        <taxon>Schwartzia</taxon>
    </lineage>
</organism>
<evidence type="ECO:0000256" key="2">
    <source>
        <dbReference type="ARBA" id="ARBA00021315"/>
    </source>
</evidence>
<dbReference type="Proteomes" id="UP000184404">
    <property type="component" value="Unassembled WGS sequence"/>
</dbReference>
<dbReference type="GO" id="GO:0043590">
    <property type="term" value="C:bacterial nucleoid"/>
    <property type="evidence" value="ECO:0007669"/>
    <property type="project" value="TreeGrafter"/>
</dbReference>
<dbReference type="PANTHER" id="PTHR11059:SF0">
    <property type="entry name" value="DNA REPAIR PROTEIN RECN"/>
    <property type="match status" value="1"/>
</dbReference>
<reference evidence="11 12" key="1">
    <citation type="submission" date="2016-11" db="EMBL/GenBank/DDBJ databases">
        <authorList>
            <person name="Jaros S."/>
            <person name="Januszkiewicz K."/>
            <person name="Wedrychowicz H."/>
        </authorList>
    </citation>
    <scope>NUCLEOTIDE SEQUENCE [LARGE SCALE GENOMIC DNA]</scope>
    <source>
        <strain evidence="11 12">DSM 10502</strain>
    </source>
</reference>
<evidence type="ECO:0000256" key="7">
    <source>
        <dbReference type="ARBA" id="ARBA00033408"/>
    </source>
</evidence>
<dbReference type="AlphaFoldDB" id="A0A1M4W3P8"/>
<dbReference type="FunFam" id="3.40.50.300:FF:000356">
    <property type="entry name" value="DNA repair protein RecN"/>
    <property type="match status" value="1"/>
</dbReference>
<sequence>MLKTLTVWNFALLEHVEIEFSAGLNILTGETGAGKSILIDALGAVLGRRLTGDFIRTGCEWLRVEAVFDISGQKDVKEILSEQAIDADEDTLIITRQYTTKGKNSILVNGCHVTIAFLKSLGEALVDIHGQHENLSILKQDNQRYIVDHSNTKVYNQLKSYEMVFSKWKELLTEIEEKKEKAANLNERLDMLRWQDQEIEQAQLTAGEEVELEADIKRLSNSERITENVEKAYCLFDGTEESEGILSAVARVRQCLEQAGRFEEQLSELVQPLEDASYQLQDIFYSVRNYKDALDFDPKRLDDIQNRMDQIDKLRKKYGSTVEEVLQYQKKIRQELEDMENFDANLEADEQKLQVLHDSLMDEGNKLTEQRKTAAEKLSSSIQRQLKALGMQSSQFRIMISESEPTLNGLDEVSIQFSANEGEKEKSLAKTASGGELSRIALAIKTVSAQNDDSVGSMVFDEIDTGIGGETAQMVAERIAWVGFFKQVLCITHLPQIACMADAHYHLYKEVNEGKTVTSVKKLSRDERIREVARMASGKDISKAALTSAEEMIEHAYARKESFRKRK</sequence>
<keyword evidence="4 8" id="KW-0227">DNA damage</keyword>
<dbReference type="InterPro" id="IPR027417">
    <property type="entry name" value="P-loop_NTPase"/>
</dbReference>
<dbReference type="STRING" id="1123243.SAMN02745190_01085"/>
<gene>
    <name evidence="11" type="ORF">SAMN02745190_01085</name>
</gene>
<protein>
    <recommendedName>
        <fullName evidence="2 8">DNA repair protein RecN</fullName>
    </recommendedName>
    <alternativeName>
        <fullName evidence="7 8">Recombination protein N</fullName>
    </alternativeName>
</protein>
<evidence type="ECO:0000256" key="5">
    <source>
        <dbReference type="ARBA" id="ARBA00022840"/>
    </source>
</evidence>
<dbReference type="NCBIfam" id="TIGR00634">
    <property type="entry name" value="recN"/>
    <property type="match status" value="1"/>
</dbReference>
<dbReference type="InterPro" id="IPR038729">
    <property type="entry name" value="Rad50/SbcC_AAA"/>
</dbReference>
<keyword evidence="9" id="KW-0175">Coiled coil</keyword>
<dbReference type="Gene3D" id="3.40.50.300">
    <property type="entry name" value="P-loop containing nucleotide triphosphate hydrolases"/>
    <property type="match status" value="2"/>
</dbReference>
<feature type="domain" description="Rad50/SbcC-type AAA" evidence="10">
    <location>
        <begin position="5"/>
        <end position="217"/>
    </location>
</feature>
<dbReference type="GO" id="GO:0009432">
    <property type="term" value="P:SOS response"/>
    <property type="evidence" value="ECO:0007669"/>
    <property type="project" value="TreeGrafter"/>
</dbReference>
<comment type="similarity">
    <text evidence="1 8">Belongs to the RecN family.</text>
</comment>
<dbReference type="InterPro" id="IPR004604">
    <property type="entry name" value="DNA_recomb/repair_RecN"/>
</dbReference>
<keyword evidence="6 8" id="KW-0234">DNA repair</keyword>
<evidence type="ECO:0000256" key="8">
    <source>
        <dbReference type="PIRNR" id="PIRNR003128"/>
    </source>
</evidence>
<dbReference type="OrthoDB" id="9806954at2"/>
<proteinExistence type="inferred from homology"/>
<dbReference type="SUPFAM" id="SSF52540">
    <property type="entry name" value="P-loop containing nucleoside triphosphate hydrolases"/>
    <property type="match status" value="1"/>
</dbReference>
<dbReference type="GO" id="GO:0006310">
    <property type="term" value="P:DNA recombination"/>
    <property type="evidence" value="ECO:0007669"/>
    <property type="project" value="InterPro"/>
</dbReference>
<comment type="function">
    <text evidence="8">May be involved in recombinational repair of damaged DNA.</text>
</comment>
<dbReference type="Pfam" id="PF13476">
    <property type="entry name" value="AAA_23"/>
    <property type="match status" value="1"/>
</dbReference>
<dbReference type="CDD" id="cd03241">
    <property type="entry name" value="ABC_RecN"/>
    <property type="match status" value="2"/>
</dbReference>
<dbReference type="PANTHER" id="PTHR11059">
    <property type="entry name" value="DNA REPAIR PROTEIN RECN"/>
    <property type="match status" value="1"/>
</dbReference>
<evidence type="ECO:0000313" key="11">
    <source>
        <dbReference type="EMBL" id="SHE75785.1"/>
    </source>
</evidence>
<dbReference type="RefSeq" id="WP_072935176.1">
    <property type="nucleotide sequence ID" value="NZ_FQUG01000004.1"/>
</dbReference>
<keyword evidence="12" id="KW-1185">Reference proteome</keyword>
<evidence type="ECO:0000259" key="10">
    <source>
        <dbReference type="Pfam" id="PF13476"/>
    </source>
</evidence>
<dbReference type="EMBL" id="FQUG01000004">
    <property type="protein sequence ID" value="SHE75785.1"/>
    <property type="molecule type" value="Genomic_DNA"/>
</dbReference>
<keyword evidence="3" id="KW-0547">Nucleotide-binding</keyword>
<feature type="coiled-coil region" evidence="9">
    <location>
        <begin position="325"/>
        <end position="352"/>
    </location>
</feature>
<dbReference type="FunFam" id="3.40.50.300:FF:000319">
    <property type="entry name" value="DNA repair protein RecN"/>
    <property type="match status" value="1"/>
</dbReference>
<dbReference type="GO" id="GO:0006281">
    <property type="term" value="P:DNA repair"/>
    <property type="evidence" value="ECO:0007669"/>
    <property type="project" value="UniProtKB-KW"/>
</dbReference>